<keyword evidence="7 11" id="KW-0728">SH3 domain</keyword>
<name>A0A3N4M3Z8_9PEZI</name>
<dbReference type="InterPro" id="IPR019804">
    <property type="entry name" value="Ras_G-nucl-exch_fac_CS"/>
</dbReference>
<evidence type="ECO:0000256" key="5">
    <source>
        <dbReference type="ARBA" id="ARBA00017923"/>
    </source>
</evidence>
<dbReference type="CDD" id="cd00155">
    <property type="entry name" value="RasGEF"/>
    <property type="match status" value="1"/>
</dbReference>
<evidence type="ECO:0000256" key="10">
    <source>
        <dbReference type="PROSITE-ProRule" id="PRU00168"/>
    </source>
</evidence>
<sequence>MYVRALYSFRSDDPTSLSFNQGDMIRVLTQLESGWWDGIVHGQRGWFPSNYCVVVNNADYRENGVGMSPLDDSDDTEDGSSGDEGDEEDSDRDGVGSPQLPMEGTDDRDADEALFWIPQATPDGRLFYFNTRTGESRMELPLETPTSTTEAGPRDRSNFTVPDQTRPPPEMMAGGYEREETEYDDADSTTSERGGALFINLDNTSIRSRNSVTFLPETSSERTLVESGVTITNGSIPVDKFPLQVENQQVSRLESETTLKVSTAKPSTATFYNDSIPIPSTWDALIEETQLSIERYREAINKRDKTSYVRRAEDISDMLRLLIAAGSSTTDNHSGQPSIISTNKALHPHFRQFMAAFSKLVLSSHIASSDFPPPDTEVKCLQEAADVLSGVFLFAEVARQQKQNVLPRLKPGFVVGSSIVEGWTNNAYSNSAAASPHAESGGAPDVWIAVDEALVDKMEELNSQVRPTLKRLEAILDVSETLNTPSFQNKLATAITSATMAVIESLKKYFNVVDRIDMVPFLAPPQSPSYVDVVNQKQRLYDSFADLVMACQALTAPLADEWTQHRGDSLDDRLNAIRIYIKEVENGTQTLAFSLSMLSGQKGFRQSDIKKEDWRKTSTGDMGDRLAGSHARTQSRQNHPRTSSNVGERAAAFNHDKNSAQSKLEKHYGIPIPEPAETPWFLGCDHDHEILYGKKKEVKGGTLIALVERLTRHDILDSNFISTFLLTYQSFTTADELFNQLARRFTLQPPLNLTTQEYEVWVEKKQKLIRVRVLSVLKQWMESYWMENDDDAGKDLLKRIHTFAKDVMLQHLAGTSKLMEVIDSRIRGIAPDKKIVQNLGQAPPPILPRNMKKLKFLDIDTMEFARQLTIIESRAYRKLRPTDCLNKAWSRDRSTLDGSEPASNVRSIILHSNQLTNWVAEMILTQADVKRRVIVIKHFIAVAEKCRQLNNFSTLTSIISALGAAPIHRLKRTWDHVPSRTTTILENMKVLMGTTLNFNEYRECLHIVNPPCVPFLGVYLKDLTFVADGNPDFIKGTELINFGKRAKTAAIIREIQQYQSVPYPLQSITELQDYILSNMQAAKDVTEMFNVSLALEPREREDEKIARWVNF</sequence>
<dbReference type="Gene3D" id="1.20.870.10">
    <property type="entry name" value="Son of sevenless (SoS) protein Chain: S domain 1"/>
    <property type="match status" value="1"/>
</dbReference>
<dbReference type="OrthoDB" id="546434at2759"/>
<comment type="similarity">
    <text evidence="3">Belongs to the STAM family.</text>
</comment>
<accession>A0A3N4M3Z8</accession>
<dbReference type="SMART" id="SM00229">
    <property type="entry name" value="RasGEFN"/>
    <property type="match status" value="1"/>
</dbReference>
<dbReference type="SUPFAM" id="SSF48366">
    <property type="entry name" value="Ras GEF"/>
    <property type="match status" value="1"/>
</dbReference>
<comment type="subcellular location">
    <subcellularLocation>
        <location evidence="2">Endosome membrane</location>
        <topology evidence="2">Peripheral membrane protein</topology>
        <orientation evidence="2">Cytoplasmic side</orientation>
    </subcellularLocation>
</comment>
<evidence type="ECO:0000256" key="3">
    <source>
        <dbReference type="ARBA" id="ARBA00009666"/>
    </source>
</evidence>
<dbReference type="Proteomes" id="UP000267821">
    <property type="component" value="Unassembled WGS sequence"/>
</dbReference>
<feature type="domain" description="N-terminal Ras-GEF" evidence="15">
    <location>
        <begin position="694"/>
        <end position="827"/>
    </location>
</feature>
<feature type="compositionally biased region" description="Low complexity" evidence="12">
    <location>
        <begin position="141"/>
        <end position="150"/>
    </location>
</feature>
<evidence type="ECO:0000256" key="6">
    <source>
        <dbReference type="ARBA" id="ARBA00018978"/>
    </source>
</evidence>
<dbReference type="PRINTS" id="PR00452">
    <property type="entry name" value="SH3DOMAIN"/>
</dbReference>
<dbReference type="GO" id="GO:0007265">
    <property type="term" value="P:Ras protein signal transduction"/>
    <property type="evidence" value="ECO:0007669"/>
    <property type="project" value="TreeGrafter"/>
</dbReference>
<dbReference type="InterPro" id="IPR056686">
    <property type="entry name" value="DUF7784"/>
</dbReference>
<dbReference type="InterPro" id="IPR001202">
    <property type="entry name" value="WW_dom"/>
</dbReference>
<dbReference type="CDD" id="cd06224">
    <property type="entry name" value="REM"/>
    <property type="match status" value="1"/>
</dbReference>
<dbReference type="FunCoup" id="A0A3N4M3Z8">
    <property type="interactions" value="218"/>
</dbReference>
<feature type="region of interest" description="Disordered" evidence="12">
    <location>
        <begin position="609"/>
        <end position="646"/>
    </location>
</feature>
<dbReference type="InterPro" id="IPR008937">
    <property type="entry name" value="Ras-like_GEF"/>
</dbReference>
<dbReference type="PROSITE" id="PS50212">
    <property type="entry name" value="RASGEF_NTER"/>
    <property type="match status" value="1"/>
</dbReference>
<feature type="compositionally biased region" description="Basic and acidic residues" evidence="12">
    <location>
        <begin position="609"/>
        <end position="624"/>
    </location>
</feature>
<evidence type="ECO:0000313" key="17">
    <source>
        <dbReference type="Proteomes" id="UP000267821"/>
    </source>
</evidence>
<evidence type="ECO:0000259" key="13">
    <source>
        <dbReference type="PROSITE" id="PS50002"/>
    </source>
</evidence>
<feature type="region of interest" description="Disordered" evidence="12">
    <location>
        <begin position="64"/>
        <end position="108"/>
    </location>
</feature>
<feature type="compositionally biased region" description="Polar residues" evidence="12">
    <location>
        <begin position="631"/>
        <end position="646"/>
    </location>
</feature>
<comment type="subunit">
    <text evidence="4">Component of the ESCRT-0 complex composed of HSE1 and VPS27.</text>
</comment>
<dbReference type="AlphaFoldDB" id="A0A3N4M3Z8"/>
<evidence type="ECO:0000256" key="8">
    <source>
        <dbReference type="ARBA" id="ARBA00022658"/>
    </source>
</evidence>
<dbReference type="InterPro" id="IPR057827">
    <property type="entry name" value="WW_fungi"/>
</dbReference>
<keyword evidence="8 10" id="KW-0344">Guanine-nucleotide releasing factor</keyword>
<dbReference type="GO" id="GO:0005085">
    <property type="term" value="F:guanyl-nucleotide exchange factor activity"/>
    <property type="evidence" value="ECO:0007669"/>
    <property type="project" value="UniProtKB-KW"/>
</dbReference>
<evidence type="ECO:0000256" key="7">
    <source>
        <dbReference type="ARBA" id="ARBA00022443"/>
    </source>
</evidence>
<dbReference type="CDD" id="cd00201">
    <property type="entry name" value="WW"/>
    <property type="match status" value="1"/>
</dbReference>
<feature type="domain" description="SH3" evidence="13">
    <location>
        <begin position="1"/>
        <end position="57"/>
    </location>
</feature>
<dbReference type="SMART" id="SM00147">
    <property type="entry name" value="RasGEF"/>
    <property type="match status" value="1"/>
</dbReference>
<keyword evidence="17" id="KW-1185">Reference proteome</keyword>
<evidence type="ECO:0000256" key="4">
    <source>
        <dbReference type="ARBA" id="ARBA00011446"/>
    </source>
</evidence>
<dbReference type="InterPro" id="IPR023578">
    <property type="entry name" value="Ras_GEF_dom_sf"/>
</dbReference>
<dbReference type="SMART" id="SM00326">
    <property type="entry name" value="SH3"/>
    <property type="match status" value="1"/>
</dbReference>
<dbReference type="SUPFAM" id="SSF50044">
    <property type="entry name" value="SH3-domain"/>
    <property type="match status" value="1"/>
</dbReference>
<dbReference type="FunFam" id="2.30.30.40:FF:000072">
    <property type="entry name" value="Unconventional Myosin IB"/>
    <property type="match status" value="1"/>
</dbReference>
<dbReference type="InterPro" id="IPR036964">
    <property type="entry name" value="RASGEF_cat_dom_sf"/>
</dbReference>
<protein>
    <recommendedName>
        <fullName evidence="5">Class E vacuolar protein-sorting machinery protein HSE1</fullName>
    </recommendedName>
    <alternativeName>
        <fullName evidence="6">Class E vacuolar protein-sorting machinery protein hse1</fullName>
    </alternativeName>
</protein>
<dbReference type="CDD" id="cd11883">
    <property type="entry name" value="SH3_Sdc25"/>
    <property type="match status" value="1"/>
</dbReference>
<gene>
    <name evidence="16" type="ORF">L211DRAFT_775803</name>
</gene>
<dbReference type="GO" id="GO:0005886">
    <property type="term" value="C:plasma membrane"/>
    <property type="evidence" value="ECO:0007669"/>
    <property type="project" value="TreeGrafter"/>
</dbReference>
<feature type="compositionally biased region" description="Acidic residues" evidence="12">
    <location>
        <begin position="71"/>
        <end position="91"/>
    </location>
</feature>
<dbReference type="PROSITE" id="PS00720">
    <property type="entry name" value="RASGEF"/>
    <property type="match status" value="1"/>
</dbReference>
<evidence type="ECO:0000259" key="14">
    <source>
        <dbReference type="PROSITE" id="PS50009"/>
    </source>
</evidence>
<dbReference type="STRING" id="1051890.A0A3N4M3Z8"/>
<dbReference type="Gene3D" id="1.10.840.10">
    <property type="entry name" value="Ras guanine-nucleotide exchange factors catalytic domain"/>
    <property type="match status" value="1"/>
</dbReference>
<dbReference type="Pfam" id="PF25008">
    <property type="entry name" value="DUF7784"/>
    <property type="match status" value="1"/>
</dbReference>
<evidence type="ECO:0000256" key="12">
    <source>
        <dbReference type="SAM" id="MobiDB-lite"/>
    </source>
</evidence>
<dbReference type="InterPro" id="IPR001895">
    <property type="entry name" value="RASGEF_cat_dom"/>
</dbReference>
<dbReference type="PANTHER" id="PTHR23113">
    <property type="entry name" value="GUANINE NUCLEOTIDE EXCHANGE FACTOR"/>
    <property type="match status" value="1"/>
</dbReference>
<dbReference type="InterPro" id="IPR036028">
    <property type="entry name" value="SH3-like_dom_sf"/>
</dbReference>
<comment type="function">
    <text evidence="1">Component of the ESCRT-0 complex which is the sorting receptor for ubiquitinated cargo proteins at the multivesicular body (MVB).</text>
</comment>
<dbReference type="Pfam" id="PF00617">
    <property type="entry name" value="RasGEF"/>
    <property type="match status" value="1"/>
</dbReference>
<dbReference type="EMBL" id="ML121527">
    <property type="protein sequence ID" value="RPB29876.1"/>
    <property type="molecule type" value="Genomic_DNA"/>
</dbReference>
<feature type="domain" description="Ras-GEF" evidence="14">
    <location>
        <begin position="860"/>
        <end position="1098"/>
    </location>
</feature>
<dbReference type="InParanoid" id="A0A3N4M3Z8"/>
<evidence type="ECO:0000259" key="15">
    <source>
        <dbReference type="PROSITE" id="PS50212"/>
    </source>
</evidence>
<dbReference type="Gene3D" id="2.30.30.40">
    <property type="entry name" value="SH3 Domains"/>
    <property type="match status" value="1"/>
</dbReference>
<dbReference type="PANTHER" id="PTHR23113:SF368">
    <property type="entry name" value="CELL DIVISION CONTROL PROTEIN 25"/>
    <property type="match status" value="1"/>
</dbReference>
<dbReference type="InterPro" id="IPR001452">
    <property type="entry name" value="SH3_domain"/>
</dbReference>
<evidence type="ECO:0000256" key="11">
    <source>
        <dbReference type="PROSITE-ProRule" id="PRU00192"/>
    </source>
</evidence>
<evidence type="ECO:0000256" key="1">
    <source>
        <dbReference type="ARBA" id="ARBA00002654"/>
    </source>
</evidence>
<dbReference type="Pfam" id="PF00618">
    <property type="entry name" value="RasGEF_N"/>
    <property type="match status" value="1"/>
</dbReference>
<organism evidence="16 17">
    <name type="scientific">Terfezia boudieri ATCC MYA-4762</name>
    <dbReference type="NCBI Taxonomy" id="1051890"/>
    <lineage>
        <taxon>Eukaryota</taxon>
        <taxon>Fungi</taxon>
        <taxon>Dikarya</taxon>
        <taxon>Ascomycota</taxon>
        <taxon>Pezizomycotina</taxon>
        <taxon>Pezizomycetes</taxon>
        <taxon>Pezizales</taxon>
        <taxon>Pezizaceae</taxon>
        <taxon>Terfezia</taxon>
    </lineage>
</organism>
<dbReference type="Pfam" id="PF25006">
    <property type="entry name" value="DUF7783"/>
    <property type="match status" value="1"/>
</dbReference>
<reference evidence="16 17" key="1">
    <citation type="journal article" date="2018" name="Nat. Ecol. Evol.">
        <title>Pezizomycetes genomes reveal the molecular basis of ectomycorrhizal truffle lifestyle.</title>
        <authorList>
            <person name="Murat C."/>
            <person name="Payen T."/>
            <person name="Noel B."/>
            <person name="Kuo A."/>
            <person name="Morin E."/>
            <person name="Chen J."/>
            <person name="Kohler A."/>
            <person name="Krizsan K."/>
            <person name="Balestrini R."/>
            <person name="Da Silva C."/>
            <person name="Montanini B."/>
            <person name="Hainaut M."/>
            <person name="Levati E."/>
            <person name="Barry K.W."/>
            <person name="Belfiori B."/>
            <person name="Cichocki N."/>
            <person name="Clum A."/>
            <person name="Dockter R.B."/>
            <person name="Fauchery L."/>
            <person name="Guy J."/>
            <person name="Iotti M."/>
            <person name="Le Tacon F."/>
            <person name="Lindquist E.A."/>
            <person name="Lipzen A."/>
            <person name="Malagnac F."/>
            <person name="Mello A."/>
            <person name="Molinier V."/>
            <person name="Miyauchi S."/>
            <person name="Poulain J."/>
            <person name="Riccioni C."/>
            <person name="Rubini A."/>
            <person name="Sitrit Y."/>
            <person name="Splivallo R."/>
            <person name="Traeger S."/>
            <person name="Wang M."/>
            <person name="Zifcakova L."/>
            <person name="Wipf D."/>
            <person name="Zambonelli A."/>
            <person name="Paolocci F."/>
            <person name="Nowrousian M."/>
            <person name="Ottonello S."/>
            <person name="Baldrian P."/>
            <person name="Spatafora J.W."/>
            <person name="Henrissat B."/>
            <person name="Nagy L.G."/>
            <person name="Aury J.M."/>
            <person name="Wincker P."/>
            <person name="Grigoriev I.V."/>
            <person name="Bonfante P."/>
            <person name="Martin F.M."/>
        </authorList>
    </citation>
    <scope>NUCLEOTIDE SEQUENCE [LARGE SCALE GENOMIC DNA]</scope>
    <source>
        <strain evidence="16 17">ATCC MYA-4762</strain>
    </source>
</reference>
<evidence type="ECO:0000256" key="2">
    <source>
        <dbReference type="ARBA" id="ARBA00004125"/>
    </source>
</evidence>
<evidence type="ECO:0000256" key="9">
    <source>
        <dbReference type="ARBA" id="ARBA00022753"/>
    </source>
</evidence>
<proteinExistence type="inferred from homology"/>
<keyword evidence="9" id="KW-0967">Endosome</keyword>
<dbReference type="Pfam" id="PF23518">
    <property type="entry name" value="WW_2"/>
    <property type="match status" value="1"/>
</dbReference>
<dbReference type="Pfam" id="PF00018">
    <property type="entry name" value="SH3_1"/>
    <property type="match status" value="1"/>
</dbReference>
<dbReference type="InterPro" id="IPR000651">
    <property type="entry name" value="Ras-like_Gua-exchang_fac_N"/>
</dbReference>
<dbReference type="InterPro" id="IPR056685">
    <property type="entry name" value="DUF7783"/>
</dbReference>
<evidence type="ECO:0000313" key="16">
    <source>
        <dbReference type="EMBL" id="RPB29876.1"/>
    </source>
</evidence>
<dbReference type="PROSITE" id="PS50009">
    <property type="entry name" value="RASGEF_CAT"/>
    <property type="match status" value="1"/>
</dbReference>
<dbReference type="PROSITE" id="PS50002">
    <property type="entry name" value="SH3"/>
    <property type="match status" value="1"/>
</dbReference>
<dbReference type="Gene3D" id="2.20.70.10">
    <property type="match status" value="1"/>
</dbReference>
<feature type="region of interest" description="Disordered" evidence="12">
    <location>
        <begin position="137"/>
        <end position="172"/>
    </location>
</feature>
<dbReference type="GO" id="GO:0010008">
    <property type="term" value="C:endosome membrane"/>
    <property type="evidence" value="ECO:0007669"/>
    <property type="project" value="UniProtKB-SubCell"/>
</dbReference>